<dbReference type="FunFam" id="1.20.120.420:FF:000003">
    <property type="entry name" value="Methylthioribose-1-phosphate isomerase"/>
    <property type="match status" value="1"/>
</dbReference>
<keyword evidence="2" id="KW-0963">Cytoplasm</keyword>
<dbReference type="NCBIfam" id="NF004326">
    <property type="entry name" value="PRK05720.1"/>
    <property type="match status" value="1"/>
</dbReference>
<dbReference type="InterPro" id="IPR000649">
    <property type="entry name" value="IF-2B-related"/>
</dbReference>
<evidence type="ECO:0000256" key="1">
    <source>
        <dbReference type="ARBA" id="ARBA00023235"/>
    </source>
</evidence>
<dbReference type="Pfam" id="PF01008">
    <property type="entry name" value="IF-2B"/>
    <property type="match status" value="1"/>
</dbReference>
<proteinExistence type="inferred from homology"/>
<gene>
    <name evidence="3" type="ORF">ASEP1449_LOCUS9327</name>
</gene>
<dbReference type="InterPro" id="IPR011559">
    <property type="entry name" value="Initiation_fac_2B_a/b/d"/>
</dbReference>
<sequence>MATKSGDNLQSLIYSNEGGPKLQVLDQLLVPKEKVYIDIPSVEAAWAVIRSMQIRGAPLIAIVACLGLAVDLASNSSTVEALSGLVGDGGDADVVVAFVATKIEYLKTSRPTAVNLFNALDELSAAVLEAAAQTAGTGENSRPKIVAAVIAYAEMMLRRDVADNKAIGSHGAEALLSNPDICSEDERAEKKIRLMTICNTGSLATAGYGTALGVARALQALGKLESITALETRPYNQGSRLTAFEIMEEQMPGGTLICDSAAAAMMRIKGVDACVVGADRVCANGDTANKIGTYNLAIVAAAHGVPFYVASPFTTLDTKLASGDAITIEERPPQELLASSNAPDNMNCWNPAFDVTPAKYIAGIITEKGIITKAPGAEVFDVASFMM</sequence>
<dbReference type="PANTHER" id="PTHR43475">
    <property type="entry name" value="METHYLTHIORIBOSE-1-PHOSPHATE ISOMERASE"/>
    <property type="match status" value="1"/>
</dbReference>
<organism evidence="3">
    <name type="scientific">Attheya septentrionalis</name>
    <dbReference type="NCBI Taxonomy" id="420275"/>
    <lineage>
        <taxon>Eukaryota</taxon>
        <taxon>Sar</taxon>
        <taxon>Stramenopiles</taxon>
        <taxon>Ochrophyta</taxon>
        <taxon>Bacillariophyta</taxon>
        <taxon>Coscinodiscophyceae</taxon>
        <taxon>Chaetocerotophycidae</taxon>
        <taxon>Chaetocerotales</taxon>
        <taxon>Attheyaceae</taxon>
        <taxon>Attheya</taxon>
    </lineage>
</organism>
<name>A0A7S2XN47_9STRA</name>
<dbReference type="Gene3D" id="1.20.120.420">
    <property type="entry name" value="translation initiation factor eif-2b, domain 1"/>
    <property type="match status" value="1"/>
</dbReference>
<dbReference type="EC" id="5.3.1.23" evidence="2"/>
<dbReference type="GO" id="GO:0005737">
    <property type="term" value="C:cytoplasm"/>
    <property type="evidence" value="ECO:0007669"/>
    <property type="project" value="UniProtKB-SubCell"/>
</dbReference>
<dbReference type="GO" id="GO:0005634">
    <property type="term" value="C:nucleus"/>
    <property type="evidence" value="ECO:0007669"/>
    <property type="project" value="UniProtKB-SubCell"/>
</dbReference>
<dbReference type="HAMAP" id="MF_01678">
    <property type="entry name" value="Salvage_MtnA"/>
    <property type="match status" value="1"/>
</dbReference>
<keyword evidence="2" id="KW-0486">Methionine biosynthesis</keyword>
<dbReference type="EMBL" id="HBHQ01013998">
    <property type="protein sequence ID" value="CAD9817495.1"/>
    <property type="molecule type" value="Transcribed_RNA"/>
</dbReference>
<protein>
    <recommendedName>
        <fullName evidence="2">Methylthioribose-1-phosphate isomerase</fullName>
        <shortName evidence="2">M1Pi</shortName>
        <shortName evidence="2">MTR-1-P isomerase</shortName>
        <ecNumber evidence="2">5.3.1.23</ecNumber>
    </recommendedName>
    <alternativeName>
        <fullName evidence="2">S-methyl-5-thioribose-1-phosphate isomerase</fullName>
    </alternativeName>
    <alternativeName>
        <fullName evidence="2">Translation initiation factor eIF-2B subunit alpha/beta/delta-like protein</fullName>
    </alternativeName>
</protein>
<evidence type="ECO:0000313" key="3">
    <source>
        <dbReference type="EMBL" id="CAD9817495.1"/>
    </source>
</evidence>
<comment type="function">
    <text evidence="2">Catalyzes the interconversion of methylthioribose-1-phosphate (MTR-1-P) into methylthioribulose-1-phosphate (MTRu-1-P).</text>
</comment>
<dbReference type="GO" id="GO:0046523">
    <property type="term" value="F:S-methyl-5-thioribose-1-phosphate isomerase activity"/>
    <property type="evidence" value="ECO:0007669"/>
    <property type="project" value="UniProtKB-UniRule"/>
</dbReference>
<dbReference type="NCBIfam" id="TIGR00524">
    <property type="entry name" value="eIF-2B_rel"/>
    <property type="match status" value="1"/>
</dbReference>
<keyword evidence="1 2" id="KW-0413">Isomerase</keyword>
<dbReference type="UniPathway" id="UPA00904">
    <property type="reaction ID" value="UER00874"/>
</dbReference>
<dbReference type="InterPro" id="IPR005251">
    <property type="entry name" value="IF-M1Pi"/>
</dbReference>
<dbReference type="PANTHER" id="PTHR43475:SF1">
    <property type="entry name" value="METHYLTHIORIBOSE-1-PHOSPHATE ISOMERASE"/>
    <property type="match status" value="1"/>
</dbReference>
<dbReference type="Gene3D" id="3.40.50.10470">
    <property type="entry name" value="Translation initiation factor eif-2b, domain 2"/>
    <property type="match status" value="1"/>
</dbReference>
<dbReference type="InterPro" id="IPR042529">
    <property type="entry name" value="IF_2B-like_C"/>
</dbReference>
<evidence type="ECO:0000256" key="2">
    <source>
        <dbReference type="HAMAP-Rule" id="MF_03119"/>
    </source>
</evidence>
<keyword evidence="2" id="KW-0028">Amino-acid biosynthesis</keyword>
<dbReference type="GO" id="GO:0019509">
    <property type="term" value="P:L-methionine salvage from methylthioadenosine"/>
    <property type="evidence" value="ECO:0007669"/>
    <property type="project" value="UniProtKB-UniRule"/>
</dbReference>
<comment type="catalytic activity">
    <reaction evidence="2">
        <text>5-(methylsulfanyl)-alpha-D-ribose 1-phosphate = 5-(methylsulfanyl)-D-ribulose 1-phosphate</text>
        <dbReference type="Rhea" id="RHEA:19989"/>
        <dbReference type="ChEBI" id="CHEBI:58533"/>
        <dbReference type="ChEBI" id="CHEBI:58548"/>
        <dbReference type="EC" id="5.3.1.23"/>
    </reaction>
</comment>
<reference evidence="3" key="1">
    <citation type="submission" date="2021-01" db="EMBL/GenBank/DDBJ databases">
        <authorList>
            <person name="Corre E."/>
            <person name="Pelletier E."/>
            <person name="Niang G."/>
            <person name="Scheremetjew M."/>
            <person name="Finn R."/>
            <person name="Kale V."/>
            <person name="Holt S."/>
            <person name="Cochrane G."/>
            <person name="Meng A."/>
            <person name="Brown T."/>
            <person name="Cohen L."/>
        </authorList>
    </citation>
    <scope>NUCLEOTIDE SEQUENCE</scope>
    <source>
        <strain evidence="3">CCMP2084</strain>
    </source>
</reference>
<accession>A0A7S2XN47</accession>
<dbReference type="InterPro" id="IPR037171">
    <property type="entry name" value="NagB/RpiA_transferase-like"/>
</dbReference>
<dbReference type="SUPFAM" id="SSF100950">
    <property type="entry name" value="NagB/RpiA/CoA transferase-like"/>
    <property type="match status" value="1"/>
</dbReference>
<dbReference type="FunFam" id="3.40.50.10470:FF:000006">
    <property type="entry name" value="Methylthioribose-1-phosphate isomerase"/>
    <property type="match status" value="1"/>
</dbReference>
<feature type="active site" description="Proton donor" evidence="2">
    <location>
        <position position="279"/>
    </location>
</feature>
<dbReference type="NCBIfam" id="TIGR00512">
    <property type="entry name" value="salvage_mtnA"/>
    <property type="match status" value="1"/>
</dbReference>
<dbReference type="AlphaFoldDB" id="A0A7S2XN47"/>
<comment type="similarity">
    <text evidence="2">Belongs to the eIF-2B alpha/beta/delta subunits family. MtnA subfamily.</text>
</comment>
<keyword evidence="2" id="KW-0539">Nucleus</keyword>
<dbReference type="InterPro" id="IPR027363">
    <property type="entry name" value="M1Pi_N"/>
</dbReference>
<comment type="subcellular location">
    <subcellularLocation>
        <location evidence="2">Cytoplasm</location>
    </subcellularLocation>
    <subcellularLocation>
        <location evidence="2">Nucleus</location>
    </subcellularLocation>
</comment>
<feature type="site" description="Transition state stabilizer" evidence="2">
    <location>
        <position position="198"/>
    </location>
</feature>
<comment type="pathway">
    <text evidence="2">Amino-acid biosynthesis; L-methionine biosynthesis via salvage pathway; L-methionine from S-methyl-5-thio-alpha-D-ribose 1-phosphate: step 1/6.</text>
</comment>